<feature type="signal peptide" evidence="1">
    <location>
        <begin position="1"/>
        <end position="21"/>
    </location>
</feature>
<dbReference type="CDD" id="cd02966">
    <property type="entry name" value="TlpA_like_family"/>
    <property type="match status" value="1"/>
</dbReference>
<dbReference type="Proteomes" id="UP000199666">
    <property type="component" value="Unassembled WGS sequence"/>
</dbReference>
<gene>
    <name evidence="3" type="ORF">SAMN04489864_104302</name>
</gene>
<proteinExistence type="predicted"/>
<evidence type="ECO:0000313" key="4">
    <source>
        <dbReference type="Proteomes" id="UP000199666"/>
    </source>
</evidence>
<dbReference type="InterPro" id="IPR013766">
    <property type="entry name" value="Thioredoxin_domain"/>
</dbReference>
<organism evidence="3 4">
    <name type="scientific">Pedobacter insulae</name>
    <dbReference type="NCBI Taxonomy" id="414048"/>
    <lineage>
        <taxon>Bacteria</taxon>
        <taxon>Pseudomonadati</taxon>
        <taxon>Bacteroidota</taxon>
        <taxon>Sphingobacteriia</taxon>
        <taxon>Sphingobacteriales</taxon>
        <taxon>Sphingobacteriaceae</taxon>
        <taxon>Pedobacter</taxon>
    </lineage>
</organism>
<dbReference type="PROSITE" id="PS51352">
    <property type="entry name" value="THIOREDOXIN_2"/>
    <property type="match status" value="1"/>
</dbReference>
<dbReference type="STRING" id="414048.SAMN04489864_104302"/>
<dbReference type="AlphaFoldDB" id="A0A1I2WUZ7"/>
<dbReference type="InterPro" id="IPR036249">
    <property type="entry name" value="Thioredoxin-like_sf"/>
</dbReference>
<sequence>MKKITIYIVMALLCLNFKAQAQDNKAVDVTLKGIQIGQKVPDITITGLHNYRDTNGKLATTAKLSDFKGKLLILDFWATWCSPCVAMIPKMDSLQKSFGDKIQFLSATYQTEKEVLPFLEKFEKQQGKHYNLPVVTSSKQLHQLFPHTTLPHYIWVDGSGLVKAVTGYEEVNTENISKVFANAVELERKKDMNVVYNKEIPLLINGNGGNGSNLIYHSILTGYIDGLGSMQRIRSAEKSTKIIRAINYPLLNLMQLAYGNGQYNWKKNRTDVEVSSPEKISSGLKGRAVEEWLKAGNGYSYELILPNNSKKNLWEEMKSDLAELFDVYEINIEKRKKTCLAIVKTTDENLFNKHHTDYLYKATADELLIENTFFSVLTWNLENVYLKGYPNPIINDTGYDGKIGINLQGDLKSLAGLDISLAKYGLKLVEKELFIPVLVIKDKHVNTGVAETAGKKTFTN</sequence>
<protein>
    <submittedName>
        <fullName evidence="3">Thiol-disulfide isomerase or thioredoxin</fullName>
    </submittedName>
</protein>
<dbReference type="Pfam" id="PF00578">
    <property type="entry name" value="AhpC-TSA"/>
    <property type="match status" value="1"/>
</dbReference>
<dbReference type="PANTHER" id="PTHR42852:SF13">
    <property type="entry name" value="PROTEIN DIPZ"/>
    <property type="match status" value="1"/>
</dbReference>
<reference evidence="3 4" key="1">
    <citation type="submission" date="2016-10" db="EMBL/GenBank/DDBJ databases">
        <authorList>
            <person name="de Groot N.N."/>
        </authorList>
    </citation>
    <scope>NUCLEOTIDE SEQUENCE [LARGE SCALE GENOMIC DNA]</scope>
    <source>
        <strain evidence="3 4">DSM 18684</strain>
    </source>
</reference>
<dbReference type="GO" id="GO:0016209">
    <property type="term" value="F:antioxidant activity"/>
    <property type="evidence" value="ECO:0007669"/>
    <property type="project" value="InterPro"/>
</dbReference>
<dbReference type="InterPro" id="IPR000866">
    <property type="entry name" value="AhpC/TSA"/>
</dbReference>
<name>A0A1I2WUZ7_9SPHI</name>
<evidence type="ECO:0000313" key="3">
    <source>
        <dbReference type="EMBL" id="SFH05123.1"/>
    </source>
</evidence>
<keyword evidence="1" id="KW-0732">Signal</keyword>
<accession>A0A1I2WUZ7</accession>
<dbReference type="Gene3D" id="3.40.30.10">
    <property type="entry name" value="Glutaredoxin"/>
    <property type="match status" value="1"/>
</dbReference>
<dbReference type="OrthoDB" id="1118217at2"/>
<feature type="domain" description="Thioredoxin" evidence="2">
    <location>
        <begin position="34"/>
        <end position="189"/>
    </location>
</feature>
<feature type="chain" id="PRO_5011796098" evidence="1">
    <location>
        <begin position="22"/>
        <end position="460"/>
    </location>
</feature>
<dbReference type="RefSeq" id="WP_143095935.1">
    <property type="nucleotide sequence ID" value="NZ_FOPP01000004.1"/>
</dbReference>
<dbReference type="PANTHER" id="PTHR42852">
    <property type="entry name" value="THIOL:DISULFIDE INTERCHANGE PROTEIN DSBE"/>
    <property type="match status" value="1"/>
</dbReference>
<dbReference type="GO" id="GO:0016491">
    <property type="term" value="F:oxidoreductase activity"/>
    <property type="evidence" value="ECO:0007669"/>
    <property type="project" value="InterPro"/>
</dbReference>
<evidence type="ECO:0000256" key="1">
    <source>
        <dbReference type="SAM" id="SignalP"/>
    </source>
</evidence>
<dbReference type="SUPFAM" id="SSF52833">
    <property type="entry name" value="Thioredoxin-like"/>
    <property type="match status" value="1"/>
</dbReference>
<keyword evidence="4" id="KW-1185">Reference proteome</keyword>
<dbReference type="GO" id="GO:0016853">
    <property type="term" value="F:isomerase activity"/>
    <property type="evidence" value="ECO:0007669"/>
    <property type="project" value="UniProtKB-KW"/>
</dbReference>
<evidence type="ECO:0000259" key="2">
    <source>
        <dbReference type="PROSITE" id="PS51352"/>
    </source>
</evidence>
<dbReference type="InterPro" id="IPR050553">
    <property type="entry name" value="Thioredoxin_ResA/DsbE_sf"/>
</dbReference>
<dbReference type="EMBL" id="FOPP01000004">
    <property type="protein sequence ID" value="SFH05123.1"/>
    <property type="molecule type" value="Genomic_DNA"/>
</dbReference>
<keyword evidence="3" id="KW-0413">Isomerase</keyword>